<gene>
    <name evidence="2" type="ORF">RRF57_003934</name>
</gene>
<proteinExistence type="predicted"/>
<dbReference type="AlphaFoldDB" id="A0AAN7UVF4"/>
<protein>
    <recommendedName>
        <fullName evidence="4">BTB domain-containing protein</fullName>
    </recommendedName>
</protein>
<evidence type="ECO:0000313" key="2">
    <source>
        <dbReference type="EMBL" id="KAK5628219.1"/>
    </source>
</evidence>
<evidence type="ECO:0000313" key="3">
    <source>
        <dbReference type="Proteomes" id="UP001305414"/>
    </source>
</evidence>
<dbReference type="Proteomes" id="UP001305414">
    <property type="component" value="Unassembled WGS sequence"/>
</dbReference>
<reference evidence="2 3" key="1">
    <citation type="submission" date="2023-10" db="EMBL/GenBank/DDBJ databases">
        <title>Draft genome sequence of Xylaria bambusicola isolate GMP-LS, the root and basal stem rot pathogen of sugarcane in Indonesia.</title>
        <authorList>
            <person name="Selvaraj P."/>
            <person name="Muralishankar V."/>
            <person name="Muruganantham S."/>
            <person name="Sp S."/>
            <person name="Haryani S."/>
            <person name="Lau K.J.X."/>
            <person name="Naqvi N.I."/>
        </authorList>
    </citation>
    <scope>NUCLEOTIDE SEQUENCE [LARGE SCALE GENOMIC DNA]</scope>
    <source>
        <strain evidence="2">GMP-LS</strain>
    </source>
</reference>
<sequence length="284" mass="32695">MSDSHIVKVVVGSQREEFLIPRRLLASCEYFRPRLDITHGQTYPVLRLNNQCPSMFRLFECWLSERKSLSRFIDITETDQSREELHWDLVNLQLFAASIGEAALQDVAMDALQDLYLRCNWEIDTELVKFVYTECDPETSYCLRNLRRWIVAMIAWGMGDEEHGGILETMFGECEGLKDEYDNHLNKVAASKLDVDLKNPQLRLPSNHLRNEERQFGYRQCSFHTHRSTVGQGRCPHAHSPTRSAYSPLRDGYVESDSDRSESRFGSCKVSPIEITSAPRKGGV</sequence>
<feature type="region of interest" description="Disordered" evidence="1">
    <location>
        <begin position="228"/>
        <end position="284"/>
    </location>
</feature>
<organism evidence="2 3">
    <name type="scientific">Xylaria bambusicola</name>
    <dbReference type="NCBI Taxonomy" id="326684"/>
    <lineage>
        <taxon>Eukaryota</taxon>
        <taxon>Fungi</taxon>
        <taxon>Dikarya</taxon>
        <taxon>Ascomycota</taxon>
        <taxon>Pezizomycotina</taxon>
        <taxon>Sordariomycetes</taxon>
        <taxon>Xylariomycetidae</taxon>
        <taxon>Xylariales</taxon>
        <taxon>Xylariaceae</taxon>
        <taxon>Xylaria</taxon>
    </lineage>
</organism>
<name>A0AAN7UVF4_9PEZI</name>
<evidence type="ECO:0008006" key="4">
    <source>
        <dbReference type="Google" id="ProtNLM"/>
    </source>
</evidence>
<comment type="caution">
    <text evidence="2">The sequence shown here is derived from an EMBL/GenBank/DDBJ whole genome shotgun (WGS) entry which is preliminary data.</text>
</comment>
<keyword evidence="3" id="KW-1185">Reference proteome</keyword>
<evidence type="ECO:0000256" key="1">
    <source>
        <dbReference type="SAM" id="MobiDB-lite"/>
    </source>
</evidence>
<accession>A0AAN7UVF4</accession>
<dbReference type="EMBL" id="JAWHQM010000008">
    <property type="protein sequence ID" value="KAK5628219.1"/>
    <property type="molecule type" value="Genomic_DNA"/>
</dbReference>